<sequence length="95" mass="10436">MSVDASQDGGEEILRSSLLSSLWSEAAIAINYSKQVGAKGAVSFEWCVGEVKQQQRAACWHLREPSSEASFLGELDKSSLNFNKPHTEQLFSSDK</sequence>
<gene>
    <name evidence="1" type="ORF">XNOV1_A006472</name>
</gene>
<organism evidence="1 2">
    <name type="scientific">Xyrichtys novacula</name>
    <name type="common">Pearly razorfish</name>
    <name type="synonym">Hemipteronotus novacula</name>
    <dbReference type="NCBI Taxonomy" id="13765"/>
    <lineage>
        <taxon>Eukaryota</taxon>
        <taxon>Metazoa</taxon>
        <taxon>Chordata</taxon>
        <taxon>Craniata</taxon>
        <taxon>Vertebrata</taxon>
        <taxon>Euteleostomi</taxon>
        <taxon>Actinopterygii</taxon>
        <taxon>Neopterygii</taxon>
        <taxon>Teleostei</taxon>
        <taxon>Neoteleostei</taxon>
        <taxon>Acanthomorphata</taxon>
        <taxon>Eupercaria</taxon>
        <taxon>Labriformes</taxon>
        <taxon>Labridae</taxon>
        <taxon>Xyrichtys</taxon>
    </lineage>
</organism>
<reference evidence="1" key="1">
    <citation type="submission" date="2023-08" db="EMBL/GenBank/DDBJ databases">
        <authorList>
            <person name="Alioto T."/>
            <person name="Alioto T."/>
            <person name="Gomez Garrido J."/>
        </authorList>
    </citation>
    <scope>NUCLEOTIDE SEQUENCE</scope>
</reference>
<dbReference type="Proteomes" id="UP001178508">
    <property type="component" value="Chromosome 23"/>
</dbReference>
<accession>A0AAV1HLA3</accession>
<proteinExistence type="predicted"/>
<keyword evidence="2" id="KW-1185">Reference proteome</keyword>
<protein>
    <submittedName>
        <fullName evidence="1">Uncharacterized protein</fullName>
    </submittedName>
</protein>
<evidence type="ECO:0000313" key="2">
    <source>
        <dbReference type="Proteomes" id="UP001178508"/>
    </source>
</evidence>
<feature type="non-terminal residue" evidence="1">
    <location>
        <position position="95"/>
    </location>
</feature>
<name>A0AAV1HLA3_XYRNO</name>
<dbReference type="EMBL" id="OY660886">
    <property type="protein sequence ID" value="CAJ1086306.1"/>
    <property type="molecule type" value="Genomic_DNA"/>
</dbReference>
<evidence type="ECO:0000313" key="1">
    <source>
        <dbReference type="EMBL" id="CAJ1086306.1"/>
    </source>
</evidence>
<dbReference type="AlphaFoldDB" id="A0AAV1HLA3"/>